<sequence>MLSSIPKIYVHHSTVLLSPSPTTSGPTPTDPQDNNIEFTSHDSLNTLSLFLIAVSSLLTIIILLLLSSFVLVKWCKGRKQNGTVNMCFQAPAPTTEEPFYDSVKDRPEANNSIPSSAVPSQSNPAYGIRAEAGDKDNIFQMRINSGYGVMGHIISSTQLSTDSVVPENLSSRAAADIERCISHEYQHGLWCYGT</sequence>
<evidence type="ECO:0000313" key="3">
    <source>
        <dbReference type="Proteomes" id="UP001174909"/>
    </source>
</evidence>
<accession>A0AA35S4Y8</accession>
<dbReference type="Proteomes" id="UP001174909">
    <property type="component" value="Unassembled WGS sequence"/>
</dbReference>
<keyword evidence="1" id="KW-0472">Membrane</keyword>
<proteinExistence type="predicted"/>
<organism evidence="2 3">
    <name type="scientific">Geodia barretti</name>
    <name type="common">Barrett's horny sponge</name>
    <dbReference type="NCBI Taxonomy" id="519541"/>
    <lineage>
        <taxon>Eukaryota</taxon>
        <taxon>Metazoa</taxon>
        <taxon>Porifera</taxon>
        <taxon>Demospongiae</taxon>
        <taxon>Heteroscleromorpha</taxon>
        <taxon>Tetractinellida</taxon>
        <taxon>Astrophorina</taxon>
        <taxon>Geodiidae</taxon>
        <taxon>Geodia</taxon>
    </lineage>
</organism>
<keyword evidence="1" id="KW-0812">Transmembrane</keyword>
<name>A0AA35S4Y8_GEOBA</name>
<dbReference type="EMBL" id="CASHTH010002010">
    <property type="protein sequence ID" value="CAI8023533.1"/>
    <property type="molecule type" value="Genomic_DNA"/>
</dbReference>
<comment type="caution">
    <text evidence="2">The sequence shown here is derived from an EMBL/GenBank/DDBJ whole genome shotgun (WGS) entry which is preliminary data.</text>
</comment>
<evidence type="ECO:0000313" key="2">
    <source>
        <dbReference type="EMBL" id="CAI8023533.1"/>
    </source>
</evidence>
<gene>
    <name evidence="2" type="ORF">GBAR_LOCUS13738</name>
</gene>
<reference evidence="2" key="1">
    <citation type="submission" date="2023-03" db="EMBL/GenBank/DDBJ databases">
        <authorList>
            <person name="Steffen K."/>
            <person name="Cardenas P."/>
        </authorList>
    </citation>
    <scope>NUCLEOTIDE SEQUENCE</scope>
</reference>
<keyword evidence="1" id="KW-1133">Transmembrane helix</keyword>
<feature type="transmembrane region" description="Helical" evidence="1">
    <location>
        <begin position="47"/>
        <end position="72"/>
    </location>
</feature>
<protein>
    <submittedName>
        <fullName evidence="2">Uncharacterized protein</fullName>
    </submittedName>
</protein>
<evidence type="ECO:0000256" key="1">
    <source>
        <dbReference type="SAM" id="Phobius"/>
    </source>
</evidence>
<keyword evidence="3" id="KW-1185">Reference proteome</keyword>
<dbReference type="AlphaFoldDB" id="A0AA35S4Y8"/>